<evidence type="ECO:0000256" key="1">
    <source>
        <dbReference type="ARBA" id="ARBA00022443"/>
    </source>
</evidence>
<dbReference type="Pfam" id="PF14604">
    <property type="entry name" value="SH3_9"/>
    <property type="match status" value="1"/>
</dbReference>
<dbReference type="GeneID" id="109080373"/>
<accession>A0A9Q9YJA2</accession>
<gene>
    <name evidence="7" type="primary">LOC109080373</name>
</gene>
<dbReference type="GO" id="GO:0030833">
    <property type="term" value="P:regulation of actin filament polymerization"/>
    <property type="evidence" value="ECO:0007669"/>
    <property type="project" value="TreeGrafter"/>
</dbReference>
<proteinExistence type="predicted"/>
<dbReference type="Proteomes" id="UP001155660">
    <property type="component" value="Chromosome A10"/>
</dbReference>
<dbReference type="RefSeq" id="XP_042621254.1">
    <property type="nucleotide sequence ID" value="XM_042765320.1"/>
</dbReference>
<dbReference type="InterPro" id="IPR001452">
    <property type="entry name" value="SH3_domain"/>
</dbReference>
<organism evidence="7">
    <name type="scientific">Cyprinus carpio</name>
    <name type="common">Common carp</name>
    <dbReference type="NCBI Taxonomy" id="7962"/>
    <lineage>
        <taxon>Eukaryota</taxon>
        <taxon>Metazoa</taxon>
        <taxon>Chordata</taxon>
        <taxon>Craniata</taxon>
        <taxon>Vertebrata</taxon>
        <taxon>Euteleostomi</taxon>
        <taxon>Actinopterygii</taxon>
        <taxon>Neopterygii</taxon>
        <taxon>Teleostei</taxon>
        <taxon>Ostariophysi</taxon>
        <taxon>Cypriniformes</taxon>
        <taxon>Cyprinidae</taxon>
        <taxon>Cyprininae</taxon>
        <taxon>Cyprinus</taxon>
    </lineage>
</organism>
<evidence type="ECO:0000256" key="2">
    <source>
        <dbReference type="ARBA" id="ARBA00022553"/>
    </source>
</evidence>
<feature type="region of interest" description="Disordered" evidence="5">
    <location>
        <begin position="194"/>
        <end position="249"/>
    </location>
</feature>
<evidence type="ECO:0000313" key="7">
    <source>
        <dbReference type="RefSeq" id="XP_042621254.1"/>
    </source>
</evidence>
<dbReference type="PANTHER" id="PTHR15735:SF11">
    <property type="entry name" value="F-BAR AND DOUBLE SH3 DOMAINS PROTEIN 2"/>
    <property type="match status" value="1"/>
</dbReference>
<dbReference type="GO" id="GO:0031594">
    <property type="term" value="C:neuromuscular junction"/>
    <property type="evidence" value="ECO:0007669"/>
    <property type="project" value="TreeGrafter"/>
</dbReference>
<dbReference type="FunFam" id="2.30.30.40:FF:000033">
    <property type="entry name" value="FCH and double SH3 domains protein 2"/>
    <property type="match status" value="1"/>
</dbReference>
<evidence type="ECO:0000256" key="4">
    <source>
        <dbReference type="PROSITE-ProRule" id="PRU00192"/>
    </source>
</evidence>
<name>A0A9Q9YJA2_CYPCA</name>
<keyword evidence="3" id="KW-0175">Coiled coil</keyword>
<evidence type="ECO:0000256" key="3">
    <source>
        <dbReference type="ARBA" id="ARBA00023054"/>
    </source>
</evidence>
<dbReference type="GO" id="GO:0007274">
    <property type="term" value="P:neuromuscular synaptic transmission"/>
    <property type="evidence" value="ECO:0007669"/>
    <property type="project" value="TreeGrafter"/>
</dbReference>
<dbReference type="PROSITE" id="PS50002">
    <property type="entry name" value="SH3"/>
    <property type="match status" value="1"/>
</dbReference>
<dbReference type="GO" id="GO:1902905">
    <property type="term" value="P:positive regulation of supramolecular fiber organization"/>
    <property type="evidence" value="ECO:0007669"/>
    <property type="project" value="UniProtKB-ARBA"/>
</dbReference>
<dbReference type="GO" id="GO:0055037">
    <property type="term" value="C:recycling endosome"/>
    <property type="evidence" value="ECO:0007669"/>
    <property type="project" value="TreeGrafter"/>
</dbReference>
<keyword evidence="2" id="KW-0597">Phosphoprotein</keyword>
<evidence type="ECO:0000256" key="5">
    <source>
        <dbReference type="SAM" id="MobiDB-lite"/>
    </source>
</evidence>
<reference evidence="7" key="1">
    <citation type="submission" date="2025-08" db="UniProtKB">
        <authorList>
            <consortium name="RefSeq"/>
        </authorList>
    </citation>
    <scope>IDENTIFICATION</scope>
    <source>
        <tissue evidence="7">Muscle</tissue>
    </source>
</reference>
<dbReference type="KEGG" id="ccar:109080373"/>
<sequence>MPIMIIYEVYVFQARNRAGQVGYVPEKYLQLPTFSSLLRMLMSFSSMGTQSHTSSTSAQQEPEIVTLTHSTPNTYSSTINLTRTLYAYEAQTEDELSFPEGAVIYILSKHNQEDDGFWEGEFNGAVGVFPAVLVEDLCRPENAQTQRSMNVQVSLSNLDQAACTPTVFISCSSPESISLPSLTSTLTLNGYQTPELPKRFSHSHTHTASLRSPGEGGSGLRPVQAAPPPPKQQAQGQVQKREDVEITLV</sequence>
<dbReference type="AlphaFoldDB" id="A0A9Q9YJA2"/>
<dbReference type="OrthoDB" id="10065861at2759"/>
<evidence type="ECO:0000259" key="6">
    <source>
        <dbReference type="PROSITE" id="PS50002"/>
    </source>
</evidence>
<dbReference type="SMART" id="SM00326">
    <property type="entry name" value="SH3"/>
    <property type="match status" value="1"/>
</dbReference>
<feature type="compositionally biased region" description="Basic and acidic residues" evidence="5">
    <location>
        <begin position="239"/>
        <end position="249"/>
    </location>
</feature>
<protein>
    <submittedName>
        <fullName evidence="7">F-BAR and double SH3 domains protein 2-like isoform X1</fullName>
    </submittedName>
</protein>
<keyword evidence="1 4" id="KW-0728">SH3 domain</keyword>
<dbReference type="PANTHER" id="PTHR15735">
    <property type="entry name" value="FCH AND DOUBLE SH3 DOMAINS PROTEIN"/>
    <property type="match status" value="1"/>
</dbReference>
<dbReference type="GO" id="GO:0051495">
    <property type="term" value="P:positive regulation of cytoskeleton organization"/>
    <property type="evidence" value="ECO:0007669"/>
    <property type="project" value="UniProtKB-ARBA"/>
</dbReference>
<feature type="domain" description="SH3" evidence="6">
    <location>
        <begin position="77"/>
        <end position="139"/>
    </location>
</feature>